<accession>A0A4Q4T6S3</accession>
<proteinExistence type="predicted"/>
<dbReference type="Proteomes" id="UP000293360">
    <property type="component" value="Unassembled WGS sequence"/>
</dbReference>
<sequence>MIVEDARPRISWSGKFVTTRERDDQHLPGTHILASNHRPSDDSFNLASDTESQIGSTALLPNVKRSSSVCVSFGDKRQKPIVQINRKVYNPNSKGS</sequence>
<dbReference type="AlphaFoldDB" id="A0A4Q4T6S3"/>
<comment type="caution">
    <text evidence="2">The sequence shown here is derived from an EMBL/GenBank/DDBJ whole genome shotgun (WGS) entry which is preliminary data.</text>
</comment>
<reference evidence="2 3" key="1">
    <citation type="submission" date="2018-06" db="EMBL/GenBank/DDBJ databases">
        <title>Complete Genomes of Monosporascus.</title>
        <authorList>
            <person name="Robinson A.J."/>
            <person name="Natvig D.O."/>
        </authorList>
    </citation>
    <scope>NUCLEOTIDE SEQUENCE [LARGE SCALE GENOMIC DNA]</scope>
    <source>
        <strain evidence="2 3">CBS 110550</strain>
    </source>
</reference>
<evidence type="ECO:0000256" key="1">
    <source>
        <dbReference type="SAM" id="MobiDB-lite"/>
    </source>
</evidence>
<evidence type="ECO:0000313" key="3">
    <source>
        <dbReference type="Proteomes" id="UP000293360"/>
    </source>
</evidence>
<evidence type="ECO:0000313" key="2">
    <source>
        <dbReference type="EMBL" id="RYO99327.1"/>
    </source>
</evidence>
<keyword evidence="3" id="KW-1185">Reference proteome</keyword>
<dbReference type="EMBL" id="QJNU01000425">
    <property type="protein sequence ID" value="RYO99327.1"/>
    <property type="molecule type" value="Genomic_DNA"/>
</dbReference>
<organism evidence="2 3">
    <name type="scientific">Monosporascus ibericus</name>
    <dbReference type="NCBI Taxonomy" id="155417"/>
    <lineage>
        <taxon>Eukaryota</taxon>
        <taxon>Fungi</taxon>
        <taxon>Dikarya</taxon>
        <taxon>Ascomycota</taxon>
        <taxon>Pezizomycotina</taxon>
        <taxon>Sordariomycetes</taxon>
        <taxon>Xylariomycetidae</taxon>
        <taxon>Xylariales</taxon>
        <taxon>Xylariales incertae sedis</taxon>
        <taxon>Monosporascus</taxon>
    </lineage>
</organism>
<protein>
    <submittedName>
        <fullName evidence="2">Uncharacterized protein</fullName>
    </submittedName>
</protein>
<gene>
    <name evidence="2" type="ORF">DL764_006848</name>
</gene>
<feature type="region of interest" description="Disordered" evidence="1">
    <location>
        <begin position="20"/>
        <end position="49"/>
    </location>
</feature>
<name>A0A4Q4T6S3_9PEZI</name>